<dbReference type="GO" id="GO:0006457">
    <property type="term" value="P:protein folding"/>
    <property type="evidence" value="ECO:0007669"/>
    <property type="project" value="TreeGrafter"/>
</dbReference>
<dbReference type="SUPFAM" id="SSF48452">
    <property type="entry name" value="TPR-like"/>
    <property type="match status" value="1"/>
</dbReference>
<comment type="similarity">
    <text evidence="3">Belongs to the TTC4 family.</text>
</comment>
<dbReference type="AlphaFoldDB" id="A0AAV4QTH9"/>
<keyword evidence="1" id="KW-0677">Repeat</keyword>
<dbReference type="InterPro" id="IPR011990">
    <property type="entry name" value="TPR-like_helical_dom_sf"/>
</dbReference>
<evidence type="ECO:0000259" key="4">
    <source>
        <dbReference type="Pfam" id="PF18972"/>
    </source>
</evidence>
<dbReference type="Gene3D" id="1.25.40.10">
    <property type="entry name" value="Tetratricopeptide repeat domain"/>
    <property type="match status" value="1"/>
</dbReference>
<reference evidence="5 6" key="1">
    <citation type="submission" date="2021-06" db="EMBL/GenBank/DDBJ databases">
        <title>Caerostris extrusa draft genome.</title>
        <authorList>
            <person name="Kono N."/>
            <person name="Arakawa K."/>
        </authorList>
    </citation>
    <scope>NUCLEOTIDE SEQUENCE [LARGE SCALE GENOMIC DNA]</scope>
</reference>
<name>A0AAV4QTH9_CAEEX</name>
<gene>
    <name evidence="5" type="primary">TTC4</name>
    <name evidence="5" type="ORF">CEXT_195951</name>
</gene>
<dbReference type="InterPro" id="IPR019734">
    <property type="entry name" value="TPR_rpt"/>
</dbReference>
<evidence type="ECO:0000313" key="5">
    <source>
        <dbReference type="EMBL" id="GIY11405.1"/>
    </source>
</evidence>
<evidence type="ECO:0000256" key="1">
    <source>
        <dbReference type="ARBA" id="ARBA00022737"/>
    </source>
</evidence>
<evidence type="ECO:0000256" key="2">
    <source>
        <dbReference type="ARBA" id="ARBA00022803"/>
    </source>
</evidence>
<protein>
    <submittedName>
        <fullName evidence="5">Tetratricopeptide repeat protein 4</fullName>
    </submittedName>
</protein>
<comment type="caution">
    <text evidence="5">The sequence shown here is derived from an EMBL/GenBank/DDBJ whole genome shotgun (WGS) entry which is preliminary data.</text>
</comment>
<dbReference type="GO" id="GO:0005634">
    <property type="term" value="C:nucleus"/>
    <property type="evidence" value="ECO:0007669"/>
    <property type="project" value="TreeGrafter"/>
</dbReference>
<dbReference type="SMART" id="SM00028">
    <property type="entry name" value="TPR"/>
    <property type="match status" value="3"/>
</dbReference>
<feature type="domain" description="Cns1/TTC4 wheel" evidence="4">
    <location>
        <begin position="300"/>
        <end position="395"/>
    </location>
</feature>
<sequence length="419" mass="49239">MVSIRNLQRARVVFTQLFVCKRLSFKIHLSVAMERSELAAELEKQFEDHVNSLPKTPYKDGWSEDKWEEQMEEHPFFRTKPIEEGEELPPLVEALQELKYDPSENDPEELAESYKNDGNQHFKFRRFRRAVECYTKGIEANCNVDELNSQLYANRAAAQFHIGNYKKSLRDAEVSRKHNPKNLKAYQRGALCCLKLEEFDDCVSWCNEGLNLSSEDKVLIKSKEEAIKQKVNHYIIAFILLQKIKERDIRARNVKAAAIKAETEMLERAIKERGIVMADNTLREPDFLALINSKVCLESGRLKWPVLFIYPEFGTTDLFQNFSEDSKFITIFDQLYNEENSPKWDQELKYSAESVQMYFTDEDFLIPVDKTKSLKEAVTLKRYKVQNATPHFLITVRYSPFDIDFRRKYILLEDYLLED</sequence>
<dbReference type="Pfam" id="PF18972">
    <property type="entry name" value="Wheel"/>
    <property type="match status" value="1"/>
</dbReference>
<keyword evidence="6" id="KW-1185">Reference proteome</keyword>
<dbReference type="GO" id="GO:0005829">
    <property type="term" value="C:cytosol"/>
    <property type="evidence" value="ECO:0007669"/>
    <property type="project" value="TreeGrafter"/>
</dbReference>
<dbReference type="EMBL" id="BPLR01006643">
    <property type="protein sequence ID" value="GIY11405.1"/>
    <property type="molecule type" value="Genomic_DNA"/>
</dbReference>
<dbReference type="Proteomes" id="UP001054945">
    <property type="component" value="Unassembled WGS sequence"/>
</dbReference>
<dbReference type="PANTHER" id="PTHR46035">
    <property type="entry name" value="TETRATRICOPEPTIDE REPEAT PROTEIN 4"/>
    <property type="match status" value="1"/>
</dbReference>
<dbReference type="PANTHER" id="PTHR46035:SF1">
    <property type="entry name" value="TETRATRICOPEPTIDE REPEAT PROTEIN 4"/>
    <property type="match status" value="1"/>
</dbReference>
<evidence type="ECO:0000313" key="6">
    <source>
        <dbReference type="Proteomes" id="UP001054945"/>
    </source>
</evidence>
<dbReference type="GO" id="GO:0030544">
    <property type="term" value="F:Hsp70 protein binding"/>
    <property type="evidence" value="ECO:0007669"/>
    <property type="project" value="TreeGrafter"/>
</dbReference>
<proteinExistence type="inferred from homology"/>
<evidence type="ECO:0000256" key="3">
    <source>
        <dbReference type="ARBA" id="ARBA00023602"/>
    </source>
</evidence>
<accession>A0AAV4QTH9</accession>
<organism evidence="5 6">
    <name type="scientific">Caerostris extrusa</name>
    <name type="common">Bark spider</name>
    <name type="synonym">Caerostris bankana</name>
    <dbReference type="NCBI Taxonomy" id="172846"/>
    <lineage>
        <taxon>Eukaryota</taxon>
        <taxon>Metazoa</taxon>
        <taxon>Ecdysozoa</taxon>
        <taxon>Arthropoda</taxon>
        <taxon>Chelicerata</taxon>
        <taxon>Arachnida</taxon>
        <taxon>Araneae</taxon>
        <taxon>Araneomorphae</taxon>
        <taxon>Entelegynae</taxon>
        <taxon>Araneoidea</taxon>
        <taxon>Araneidae</taxon>
        <taxon>Caerostris</taxon>
    </lineage>
</organism>
<keyword evidence="2" id="KW-0802">TPR repeat</keyword>
<dbReference type="InterPro" id="IPR044059">
    <property type="entry name" value="Csn1/TTC4_wheel"/>
</dbReference>
<dbReference type="GO" id="GO:0051879">
    <property type="term" value="F:Hsp90 protein binding"/>
    <property type="evidence" value="ECO:0007669"/>
    <property type="project" value="InterPro"/>
</dbReference>